<dbReference type="RefSeq" id="WP_261696252.1">
    <property type="nucleotide sequence ID" value="NZ_CP104694.1"/>
</dbReference>
<keyword evidence="2" id="KW-1185">Reference proteome</keyword>
<dbReference type="Proteomes" id="UP001064632">
    <property type="component" value="Chromosome"/>
</dbReference>
<dbReference type="InterPro" id="IPR022385">
    <property type="entry name" value="Rhs_assc_core"/>
</dbReference>
<evidence type="ECO:0000313" key="2">
    <source>
        <dbReference type="Proteomes" id="UP001064632"/>
    </source>
</evidence>
<protein>
    <recommendedName>
        <fullName evidence="3">RHS repeat-associated protein</fullName>
    </recommendedName>
</protein>
<evidence type="ECO:0000313" key="1">
    <source>
        <dbReference type="EMBL" id="UXI69296.1"/>
    </source>
</evidence>
<dbReference type="NCBIfam" id="TIGR03696">
    <property type="entry name" value="Rhs_assc_core"/>
    <property type="match status" value="1"/>
</dbReference>
<organism evidence="1 2">
    <name type="scientific">Tahibacter amnicola</name>
    <dbReference type="NCBI Taxonomy" id="2976241"/>
    <lineage>
        <taxon>Bacteria</taxon>
        <taxon>Pseudomonadati</taxon>
        <taxon>Pseudomonadota</taxon>
        <taxon>Gammaproteobacteria</taxon>
        <taxon>Lysobacterales</taxon>
        <taxon>Rhodanobacteraceae</taxon>
        <taxon>Tahibacter</taxon>
    </lineage>
</organism>
<reference evidence="1" key="1">
    <citation type="submission" date="2022-09" db="EMBL/GenBank/DDBJ databases">
        <title>Tahibacter sp. nov., isolated from a fresh water.</title>
        <authorList>
            <person name="Baek J.H."/>
            <person name="Lee J.K."/>
            <person name="Kim J.M."/>
            <person name="Jeon C.O."/>
        </authorList>
    </citation>
    <scope>NUCLEOTIDE SEQUENCE</scope>
    <source>
        <strain evidence="1">W38</strain>
    </source>
</reference>
<sequence length="220" mass="23675">MKKKRESDGTITDLGTYYRPMDRLGSPLGMLDKNGDYRQPATDVNQSTASALAFDAFGQARDWAFAMRPANGPKPSGQTNLTTTHLGFTGHQHLGDVGLIHMNGRAYDYRFGKFMSVDPFIQFPENSQSLNPYSYILNNPLSGTDPTGYAAETGSVCERGKGVCGAAYGSDGNSAWAVYQMGGPIVLAKRLATRNALIRSGGAGIGSIKESLNKPRKLLV</sequence>
<name>A0ABY6BL40_9GAMM</name>
<dbReference type="EMBL" id="CP104694">
    <property type="protein sequence ID" value="UXI69296.1"/>
    <property type="molecule type" value="Genomic_DNA"/>
</dbReference>
<gene>
    <name evidence="1" type="ORF">N4264_06505</name>
</gene>
<accession>A0ABY6BL40</accession>
<evidence type="ECO:0008006" key="3">
    <source>
        <dbReference type="Google" id="ProtNLM"/>
    </source>
</evidence>
<proteinExistence type="predicted"/>
<dbReference type="Gene3D" id="2.180.10.10">
    <property type="entry name" value="RHS repeat-associated core"/>
    <property type="match status" value="1"/>
</dbReference>